<organism evidence="2 3">
    <name type="scientific">Haladaptatus litoreus</name>
    <dbReference type="NCBI Taxonomy" id="553468"/>
    <lineage>
        <taxon>Archaea</taxon>
        <taxon>Methanobacteriati</taxon>
        <taxon>Methanobacteriota</taxon>
        <taxon>Stenosarchaea group</taxon>
        <taxon>Halobacteria</taxon>
        <taxon>Halobacteriales</taxon>
        <taxon>Haladaptataceae</taxon>
        <taxon>Haladaptatus</taxon>
    </lineage>
</organism>
<evidence type="ECO:0000256" key="1">
    <source>
        <dbReference type="SAM" id="Phobius"/>
    </source>
</evidence>
<dbReference type="AlphaFoldDB" id="A0A1N6Z529"/>
<reference evidence="3" key="1">
    <citation type="submission" date="2017-01" db="EMBL/GenBank/DDBJ databases">
        <authorList>
            <person name="Varghese N."/>
            <person name="Submissions S."/>
        </authorList>
    </citation>
    <scope>NUCLEOTIDE SEQUENCE [LARGE SCALE GENOMIC DNA]</scope>
    <source>
        <strain evidence="3">CGMCC 1.7737</strain>
    </source>
</reference>
<evidence type="ECO:0000313" key="2">
    <source>
        <dbReference type="EMBL" id="SIR21930.1"/>
    </source>
</evidence>
<keyword evidence="1" id="KW-1133">Transmembrane helix</keyword>
<keyword evidence="1" id="KW-0472">Membrane</keyword>
<protein>
    <submittedName>
        <fullName evidence="2">Uncharacterized protein</fullName>
    </submittedName>
</protein>
<keyword evidence="1" id="KW-0812">Transmembrane</keyword>
<feature type="transmembrane region" description="Helical" evidence="1">
    <location>
        <begin position="45"/>
        <end position="64"/>
    </location>
</feature>
<dbReference type="EMBL" id="FTNO01000001">
    <property type="protein sequence ID" value="SIR21930.1"/>
    <property type="molecule type" value="Genomic_DNA"/>
</dbReference>
<dbReference type="Proteomes" id="UP000186914">
    <property type="component" value="Unassembled WGS sequence"/>
</dbReference>
<gene>
    <name evidence="2" type="ORF">SAMN05421858_1875</name>
</gene>
<keyword evidence="3" id="KW-1185">Reference proteome</keyword>
<proteinExistence type="predicted"/>
<accession>A0A1N6Z529</accession>
<sequence length="67" mass="7128">MMVTPMSREDRSSAMSRLKIAIVLLVGVSGGLIAFQSGADTVGMLAATVSGLLLGVLLTWYLTWITR</sequence>
<name>A0A1N6Z529_9EURY</name>
<feature type="transmembrane region" description="Helical" evidence="1">
    <location>
        <begin position="20"/>
        <end position="39"/>
    </location>
</feature>
<evidence type="ECO:0000313" key="3">
    <source>
        <dbReference type="Proteomes" id="UP000186914"/>
    </source>
</evidence>